<protein>
    <recommendedName>
        <fullName evidence="3">Glycerol kinase</fullName>
    </recommendedName>
</protein>
<gene>
    <name evidence="1" type="ORF">AZF00_09620</name>
</gene>
<evidence type="ECO:0000313" key="2">
    <source>
        <dbReference type="Proteomes" id="UP000074119"/>
    </source>
</evidence>
<organism evidence="1 2">
    <name type="scientific">Zhongshania aliphaticivorans</name>
    <dbReference type="NCBI Taxonomy" id="1470434"/>
    <lineage>
        <taxon>Bacteria</taxon>
        <taxon>Pseudomonadati</taxon>
        <taxon>Pseudomonadota</taxon>
        <taxon>Gammaproteobacteria</taxon>
        <taxon>Cellvibrionales</taxon>
        <taxon>Spongiibacteraceae</taxon>
        <taxon>Zhongshania</taxon>
    </lineage>
</organism>
<proteinExistence type="predicted"/>
<dbReference type="AlphaFoldDB" id="A0A127M5K3"/>
<evidence type="ECO:0000313" key="1">
    <source>
        <dbReference type="EMBL" id="AMO68543.1"/>
    </source>
</evidence>
<reference evidence="1 2" key="1">
    <citation type="submission" date="2015-12" db="EMBL/GenBank/DDBJ databases">
        <authorList>
            <person name="Shamseldin A."/>
            <person name="Moawad H."/>
            <person name="Abd El-Rahim W.M."/>
            <person name="Sadowsky M.J."/>
        </authorList>
    </citation>
    <scope>NUCLEOTIDE SEQUENCE [LARGE SCALE GENOMIC DNA]</scope>
    <source>
        <strain evidence="1 2">SM2</strain>
    </source>
</reference>
<sequence length="285" mass="31987">MSVDKVSTSALAKLGEIPVQQLFSVLKDYGWIRKADEGWFLTAKGEFEGGSYVNSKRYGRYIVWPSTLLDHPLFQALESNKLLSAAALGRAEGFSGREINRMLVELGWLKPSHRGWELTEQGIKEGGQVFENQQSSLSYVLWPEDIPLRGGFKRILALCKPDAPSGGDLFAATSLELRSIDGKACKNQGHWAIAQWLYLAGLRYAMYRALPVAELLVSDFYLPQSGVYIEYWGADDHSDIISARMRRAELCKKLGFAVVDVHPEDMANLDDYLSRHLQSLGVDFY</sequence>
<evidence type="ECO:0008006" key="3">
    <source>
        <dbReference type="Google" id="ProtNLM"/>
    </source>
</evidence>
<dbReference type="KEGG" id="zal:AZF00_09620"/>
<dbReference type="EMBL" id="CP014544">
    <property type="protein sequence ID" value="AMO68543.1"/>
    <property type="molecule type" value="Genomic_DNA"/>
</dbReference>
<name>A0A127M5K3_9GAMM</name>
<dbReference type="Proteomes" id="UP000074119">
    <property type="component" value="Chromosome"/>
</dbReference>
<dbReference type="RefSeq" id="WP_008250006.1">
    <property type="nucleotide sequence ID" value="NZ_CP014544.1"/>
</dbReference>
<dbReference type="STRING" id="1470434.AZF00_09620"/>
<accession>A0A127M5K3</accession>